<dbReference type="RefSeq" id="WP_117544222.1">
    <property type="nucleotide sequence ID" value="NZ_QVLV01000004.1"/>
</dbReference>
<evidence type="ECO:0000313" key="8">
    <source>
        <dbReference type="Proteomes" id="UP000260812"/>
    </source>
</evidence>
<keyword evidence="4 7" id="KW-0456">Lyase</keyword>
<dbReference type="GeneID" id="97986743"/>
<dbReference type="NCBIfam" id="TIGR04350">
    <property type="entry name" value="C_S_lyase_PatB"/>
    <property type="match status" value="1"/>
</dbReference>
<evidence type="ECO:0000256" key="3">
    <source>
        <dbReference type="ARBA" id="ARBA00022898"/>
    </source>
</evidence>
<dbReference type="Pfam" id="PF00155">
    <property type="entry name" value="Aminotran_1_2"/>
    <property type="match status" value="1"/>
</dbReference>
<dbReference type="InterPro" id="IPR015424">
    <property type="entry name" value="PyrdxlP-dep_Trfase"/>
</dbReference>
<evidence type="ECO:0000259" key="6">
    <source>
        <dbReference type="Pfam" id="PF00155"/>
    </source>
</evidence>
<evidence type="ECO:0000256" key="2">
    <source>
        <dbReference type="ARBA" id="ARBA00012224"/>
    </source>
</evidence>
<gene>
    <name evidence="7" type="ORF">DXC51_07595</name>
</gene>
<dbReference type="GO" id="GO:0030170">
    <property type="term" value="F:pyridoxal phosphate binding"/>
    <property type="evidence" value="ECO:0007669"/>
    <property type="project" value="InterPro"/>
</dbReference>
<accession>A0A3E3I7N2</accession>
<evidence type="ECO:0000313" key="7">
    <source>
        <dbReference type="EMBL" id="RGE62457.1"/>
    </source>
</evidence>
<evidence type="ECO:0000256" key="1">
    <source>
        <dbReference type="ARBA" id="ARBA00001933"/>
    </source>
</evidence>
<dbReference type="SUPFAM" id="SSF53383">
    <property type="entry name" value="PLP-dependent transferases"/>
    <property type="match status" value="1"/>
</dbReference>
<dbReference type="GO" id="GO:0047804">
    <property type="term" value="F:cysteine-S-conjugate beta-lyase activity"/>
    <property type="evidence" value="ECO:0007669"/>
    <property type="project" value="UniProtKB-EC"/>
</dbReference>
<dbReference type="EMBL" id="QVLV01000004">
    <property type="protein sequence ID" value="RGE62457.1"/>
    <property type="molecule type" value="Genomic_DNA"/>
</dbReference>
<dbReference type="InterPro" id="IPR015421">
    <property type="entry name" value="PyrdxlP-dep_Trfase_major"/>
</dbReference>
<dbReference type="InterPro" id="IPR004839">
    <property type="entry name" value="Aminotransferase_I/II_large"/>
</dbReference>
<reference evidence="7" key="1">
    <citation type="submission" date="2018-08" db="EMBL/GenBank/DDBJ databases">
        <title>A genome reference for cultivated species of the human gut microbiota.</title>
        <authorList>
            <person name="Zou Y."/>
            <person name="Xue W."/>
            <person name="Luo G."/>
        </authorList>
    </citation>
    <scope>NUCLEOTIDE SEQUENCE [LARGE SCALE GENOMIC DNA]</scope>
    <source>
        <strain evidence="7">TF05-5AC</strain>
    </source>
</reference>
<feature type="domain" description="Aminotransferase class I/classII large" evidence="6">
    <location>
        <begin position="61"/>
        <end position="372"/>
    </location>
</feature>
<dbReference type="AlphaFoldDB" id="A0A3E3I7N2"/>
<dbReference type="Proteomes" id="UP000260812">
    <property type="component" value="Unassembled WGS sequence"/>
</dbReference>
<dbReference type="InterPro" id="IPR027619">
    <property type="entry name" value="C-S_lyase_PatB-like"/>
</dbReference>
<comment type="similarity">
    <text evidence="5">Belongs to the class-II pyridoxal-phosphate-dependent aminotransferase family. MalY/PatB cystathionine beta-lyase subfamily.</text>
</comment>
<protein>
    <recommendedName>
        <fullName evidence="2">cysteine-S-conjugate beta-lyase</fullName>
        <ecNumber evidence="2">4.4.1.13</ecNumber>
    </recommendedName>
</protein>
<dbReference type="Gene3D" id="3.40.640.10">
    <property type="entry name" value="Type I PLP-dependent aspartate aminotransferase-like (Major domain)"/>
    <property type="match status" value="1"/>
</dbReference>
<dbReference type="Gene3D" id="3.90.1150.10">
    <property type="entry name" value="Aspartate Aminotransferase, domain 1"/>
    <property type="match status" value="1"/>
</dbReference>
<comment type="caution">
    <text evidence="7">The sequence shown here is derived from an EMBL/GenBank/DDBJ whole genome shotgun (WGS) entry which is preliminary data.</text>
</comment>
<evidence type="ECO:0000256" key="4">
    <source>
        <dbReference type="ARBA" id="ARBA00023239"/>
    </source>
</evidence>
<evidence type="ECO:0000256" key="5">
    <source>
        <dbReference type="ARBA" id="ARBA00037974"/>
    </source>
</evidence>
<dbReference type="EC" id="4.4.1.13" evidence="2"/>
<proteinExistence type="inferred from homology"/>
<dbReference type="PANTHER" id="PTHR43525:SF1">
    <property type="entry name" value="PROTEIN MALY"/>
    <property type="match status" value="1"/>
</dbReference>
<dbReference type="InterPro" id="IPR051798">
    <property type="entry name" value="Class-II_PLP-Dep_Aminotrans"/>
</dbReference>
<keyword evidence="8" id="KW-1185">Reference proteome</keyword>
<name>A0A3E3I7N2_9FIRM</name>
<dbReference type="PANTHER" id="PTHR43525">
    <property type="entry name" value="PROTEIN MALY"/>
    <property type="match status" value="1"/>
</dbReference>
<organism evidence="7 8">
    <name type="scientific">Eisenbergiella massiliensis</name>
    <dbReference type="NCBI Taxonomy" id="1720294"/>
    <lineage>
        <taxon>Bacteria</taxon>
        <taxon>Bacillati</taxon>
        <taxon>Bacillota</taxon>
        <taxon>Clostridia</taxon>
        <taxon>Lachnospirales</taxon>
        <taxon>Lachnospiraceae</taxon>
        <taxon>Eisenbergiella</taxon>
    </lineage>
</organism>
<sequence>MKYDFDMVSNRRDTDSLKWDTTENGLSMCGAGMVFTAAPEVRSVVEGLAGQGMFGEQTVPEEWYQAYTDWWKERHGFLMEKGWLVFCSGVVSAISGIIRKLTTPAEQVLLLTPVYDSLFASIVDNGRQVLESPLKYDGERYRADFQDLERKLADPQTTLMILCNPHDPVGIIWDREMLAGVGELCVKYHVTVIADENGCDLTVPGRSYIPFASVSENCRKNSITCISPAKAFNLAGLQTASVVVPDERLRHKVVRGLNTDAVASPNTFSAAAAIAAYTRGASWLDALRDYLAENRQAAIAFMKKEIPQIKAYPSDAGYFLWLDCREMAGGAAEMARFICKNTGLCVSPGNRSGGNGRGFLQMNIACPHTLLQDGLNRLRDGAASYGEYVISRC</sequence>
<comment type="cofactor">
    <cofactor evidence="1">
        <name>pyridoxal 5'-phosphate</name>
        <dbReference type="ChEBI" id="CHEBI:597326"/>
    </cofactor>
</comment>
<dbReference type="CDD" id="cd00609">
    <property type="entry name" value="AAT_like"/>
    <property type="match status" value="1"/>
</dbReference>
<dbReference type="InterPro" id="IPR015422">
    <property type="entry name" value="PyrdxlP-dep_Trfase_small"/>
</dbReference>
<keyword evidence="3" id="KW-0663">Pyridoxal phosphate</keyword>